<proteinExistence type="predicted"/>
<evidence type="ECO:0000313" key="1">
    <source>
        <dbReference type="EMBL" id="RUT08897.1"/>
    </source>
</evidence>
<sequence length="45" mass="5182">MRYEIIFSPEAEADIAALKANDRAKALDAIETFLRYEPEKRVKVV</sequence>
<protein>
    <recommendedName>
        <fullName evidence="3">Type II toxin-antitoxin system RelE/ParE family toxin</fullName>
    </recommendedName>
</protein>
<keyword evidence="2" id="KW-1185">Reference proteome</keyword>
<dbReference type="RefSeq" id="WP_201800681.1">
    <property type="nucleotide sequence ID" value="NZ_RSCL01000002.1"/>
</dbReference>
<reference evidence="1" key="2">
    <citation type="journal article" date="2019" name="Genome Biol. Evol.">
        <title>Day and night: Metabolic profiles and evolutionary relationships of six axenic non-marine cyanobacteria.</title>
        <authorList>
            <person name="Will S.E."/>
            <person name="Henke P."/>
            <person name="Boedeker C."/>
            <person name="Huang S."/>
            <person name="Brinkmann H."/>
            <person name="Rohde M."/>
            <person name="Jarek M."/>
            <person name="Friedl T."/>
            <person name="Seufert S."/>
            <person name="Schumacher M."/>
            <person name="Overmann J."/>
            <person name="Neumann-Schaal M."/>
            <person name="Petersen J."/>
        </authorList>
    </citation>
    <scope>NUCLEOTIDE SEQUENCE [LARGE SCALE GENOMIC DNA]</scope>
    <source>
        <strain evidence="1">PCC 7102</strain>
    </source>
</reference>
<gene>
    <name evidence="1" type="ORF">DSM106972_009500</name>
</gene>
<accession>A0A433VS14</accession>
<reference evidence="1" key="1">
    <citation type="submission" date="2018-12" db="EMBL/GenBank/DDBJ databases">
        <authorList>
            <person name="Will S."/>
            <person name="Neumann-Schaal M."/>
            <person name="Henke P."/>
        </authorList>
    </citation>
    <scope>NUCLEOTIDE SEQUENCE</scope>
    <source>
        <strain evidence="1">PCC 7102</strain>
    </source>
</reference>
<dbReference type="Proteomes" id="UP000271624">
    <property type="component" value="Unassembled WGS sequence"/>
</dbReference>
<organism evidence="1 2">
    <name type="scientific">Dulcicalothrix desertica PCC 7102</name>
    <dbReference type="NCBI Taxonomy" id="232991"/>
    <lineage>
        <taxon>Bacteria</taxon>
        <taxon>Bacillati</taxon>
        <taxon>Cyanobacteriota</taxon>
        <taxon>Cyanophyceae</taxon>
        <taxon>Nostocales</taxon>
        <taxon>Calotrichaceae</taxon>
        <taxon>Dulcicalothrix</taxon>
    </lineage>
</organism>
<evidence type="ECO:0008006" key="3">
    <source>
        <dbReference type="Google" id="ProtNLM"/>
    </source>
</evidence>
<evidence type="ECO:0000313" key="2">
    <source>
        <dbReference type="Proteomes" id="UP000271624"/>
    </source>
</evidence>
<dbReference type="AlphaFoldDB" id="A0A433VS14"/>
<comment type="caution">
    <text evidence="1">The sequence shown here is derived from an EMBL/GenBank/DDBJ whole genome shotgun (WGS) entry which is preliminary data.</text>
</comment>
<dbReference type="EMBL" id="RSCL01000002">
    <property type="protein sequence ID" value="RUT08897.1"/>
    <property type="molecule type" value="Genomic_DNA"/>
</dbReference>
<name>A0A433VS14_9CYAN</name>